<feature type="transmembrane region" description="Helical" evidence="1">
    <location>
        <begin position="37"/>
        <end position="59"/>
    </location>
</feature>
<protein>
    <submittedName>
        <fullName evidence="2">Uncharacterized protein</fullName>
    </submittedName>
</protein>
<evidence type="ECO:0000313" key="2">
    <source>
        <dbReference type="EMBL" id="DAF50038.1"/>
    </source>
</evidence>
<proteinExistence type="predicted"/>
<reference evidence="2" key="1">
    <citation type="journal article" date="2021" name="Proc. Natl. Acad. Sci. U.S.A.">
        <title>A Catalog of Tens of Thousands of Viruses from Human Metagenomes Reveals Hidden Associations with Chronic Diseases.</title>
        <authorList>
            <person name="Tisza M.J."/>
            <person name="Buck C.B."/>
        </authorList>
    </citation>
    <scope>NUCLEOTIDE SEQUENCE</scope>
    <source>
        <strain evidence="2">CtxvK3</strain>
    </source>
</reference>
<accession>A0A8S5SGG2</accession>
<feature type="transmembrane region" description="Helical" evidence="1">
    <location>
        <begin position="79"/>
        <end position="95"/>
    </location>
</feature>
<keyword evidence="1" id="KW-0812">Transmembrane</keyword>
<keyword evidence="1" id="KW-1133">Transmembrane helix</keyword>
<sequence>MVMLMNDKQREIIDKLNRDNEALNQGHKSMVEYSKGMICIGALIVCFLIYYFTKFTFQFGFWTFEVYNLVYAKNDKKKIGMGLLILIVLYILITLL</sequence>
<evidence type="ECO:0000256" key="1">
    <source>
        <dbReference type="SAM" id="Phobius"/>
    </source>
</evidence>
<organism evidence="2">
    <name type="scientific">Siphoviridae sp. ctxvK3</name>
    <dbReference type="NCBI Taxonomy" id="2827975"/>
    <lineage>
        <taxon>Viruses</taxon>
        <taxon>Duplodnaviria</taxon>
        <taxon>Heunggongvirae</taxon>
        <taxon>Uroviricota</taxon>
        <taxon>Caudoviricetes</taxon>
    </lineage>
</organism>
<name>A0A8S5SGG2_9CAUD</name>
<dbReference type="EMBL" id="BK032591">
    <property type="protein sequence ID" value="DAF50038.1"/>
    <property type="molecule type" value="Genomic_DNA"/>
</dbReference>
<keyword evidence="1" id="KW-0472">Membrane</keyword>